<sequence>MAWRTRNSRRWPPRYLRRNMMCMLIVLGTSTSICTSSAELSSCSSWKISISSSHTLPSARHKFRIRDIEFEIHTASSCTMGHQTSHPPPLFLALDFAPSQEGFMRILFGEVIETGGQCEHIARLIKQTAVARSERVVRTML</sequence>
<proteinExistence type="predicted"/>
<protein>
    <recommendedName>
        <fullName evidence="4">Secreted protein</fullName>
    </recommendedName>
</protein>
<gene>
    <name evidence="2" type="ORF">KCV03_g140</name>
</gene>
<keyword evidence="1" id="KW-0732">Signal</keyword>
<feature type="non-terminal residue" evidence="2">
    <location>
        <position position="141"/>
    </location>
</feature>
<feature type="signal peptide" evidence="1">
    <location>
        <begin position="1"/>
        <end position="38"/>
    </location>
</feature>
<evidence type="ECO:0000313" key="3">
    <source>
        <dbReference type="Proteomes" id="UP000767238"/>
    </source>
</evidence>
<dbReference type="EMBL" id="JAHFYH010000001">
    <property type="protein sequence ID" value="KAH0238023.1"/>
    <property type="molecule type" value="Genomic_DNA"/>
</dbReference>
<feature type="chain" id="PRO_5040328252" description="Secreted protein" evidence="1">
    <location>
        <begin position="39"/>
        <end position="141"/>
    </location>
</feature>
<reference evidence="2" key="1">
    <citation type="journal article" date="2021" name="J Fungi (Basel)">
        <title>Virulence traits and population genomics of the black yeast Aureobasidium melanogenum.</title>
        <authorList>
            <person name="Cernosa A."/>
            <person name="Sun X."/>
            <person name="Gostincar C."/>
            <person name="Fang C."/>
            <person name="Gunde-Cimerman N."/>
            <person name="Song Z."/>
        </authorList>
    </citation>
    <scope>NUCLEOTIDE SEQUENCE</scope>
    <source>
        <strain evidence="2">EXF-8016</strain>
    </source>
</reference>
<dbReference type="AlphaFoldDB" id="A0A9P8GRS0"/>
<evidence type="ECO:0000256" key="1">
    <source>
        <dbReference type="SAM" id="SignalP"/>
    </source>
</evidence>
<evidence type="ECO:0000313" key="2">
    <source>
        <dbReference type="EMBL" id="KAH0238023.1"/>
    </source>
</evidence>
<name>A0A9P8GRS0_AURME</name>
<accession>A0A9P8GRS0</accession>
<reference evidence="2" key="2">
    <citation type="submission" date="2021-08" db="EMBL/GenBank/DDBJ databases">
        <authorList>
            <person name="Gostincar C."/>
            <person name="Sun X."/>
            <person name="Song Z."/>
            <person name="Gunde-Cimerman N."/>
        </authorList>
    </citation>
    <scope>NUCLEOTIDE SEQUENCE</scope>
    <source>
        <strain evidence="2">EXF-8016</strain>
    </source>
</reference>
<comment type="caution">
    <text evidence="2">The sequence shown here is derived from an EMBL/GenBank/DDBJ whole genome shotgun (WGS) entry which is preliminary data.</text>
</comment>
<dbReference type="Proteomes" id="UP000767238">
    <property type="component" value="Unassembled WGS sequence"/>
</dbReference>
<organism evidence="2 3">
    <name type="scientific">Aureobasidium melanogenum</name>
    <name type="common">Aureobasidium pullulans var. melanogenum</name>
    <dbReference type="NCBI Taxonomy" id="46634"/>
    <lineage>
        <taxon>Eukaryota</taxon>
        <taxon>Fungi</taxon>
        <taxon>Dikarya</taxon>
        <taxon>Ascomycota</taxon>
        <taxon>Pezizomycotina</taxon>
        <taxon>Dothideomycetes</taxon>
        <taxon>Dothideomycetidae</taxon>
        <taxon>Dothideales</taxon>
        <taxon>Saccotheciaceae</taxon>
        <taxon>Aureobasidium</taxon>
    </lineage>
</organism>
<evidence type="ECO:0008006" key="4">
    <source>
        <dbReference type="Google" id="ProtNLM"/>
    </source>
</evidence>